<feature type="domain" description="AB hydrolase-1" evidence="1">
    <location>
        <begin position="40"/>
        <end position="149"/>
    </location>
</feature>
<dbReference type="EMBL" id="CATOUU010000391">
    <property type="protein sequence ID" value="CAI9928352.1"/>
    <property type="molecule type" value="Genomic_DNA"/>
</dbReference>
<organism evidence="2">
    <name type="scientific">Hexamita inflata</name>
    <dbReference type="NCBI Taxonomy" id="28002"/>
    <lineage>
        <taxon>Eukaryota</taxon>
        <taxon>Metamonada</taxon>
        <taxon>Diplomonadida</taxon>
        <taxon>Hexamitidae</taxon>
        <taxon>Hexamitinae</taxon>
        <taxon>Hexamita</taxon>
    </lineage>
</organism>
<gene>
    <name evidence="2" type="ORF">HINF_LOCUS15997</name>
    <name evidence="3" type="ORF">HINF_LOCUS62232</name>
</gene>
<protein>
    <submittedName>
        <fullName evidence="2">Alpha/beta hydrolase family protein</fullName>
    </submittedName>
    <submittedName>
        <fullName evidence="3">Alpha/beta_hydrolase family protein</fullName>
    </submittedName>
</protein>
<dbReference type="GO" id="GO:0016787">
    <property type="term" value="F:hydrolase activity"/>
    <property type="evidence" value="ECO:0007669"/>
    <property type="project" value="UniProtKB-KW"/>
</dbReference>
<dbReference type="PANTHER" id="PTHR46438">
    <property type="entry name" value="ALPHA/BETA-HYDROLASES SUPERFAMILY PROTEIN"/>
    <property type="match status" value="1"/>
</dbReference>
<comment type="caution">
    <text evidence="2">The sequence shown here is derived from an EMBL/GenBank/DDBJ whole genome shotgun (WGS) entry which is preliminary data.</text>
</comment>
<evidence type="ECO:0000313" key="4">
    <source>
        <dbReference type="Proteomes" id="UP001642409"/>
    </source>
</evidence>
<dbReference type="PRINTS" id="PR00111">
    <property type="entry name" value="ABHYDROLASE"/>
</dbReference>
<dbReference type="Gene3D" id="3.40.50.1820">
    <property type="entry name" value="alpha/beta hydrolase"/>
    <property type="match status" value="1"/>
</dbReference>
<sequence>MSVQLEDFQLNQKCYVKYTLKTGAKINIYQDGPENGAKFLLFHGAQSFIEMLAPFINKLSKNHRVLAIDLPGHGDSDQFLSYSDDVFQDAVVEVLEQLNFTNYYLIGHSLGGYLAVKSYTSPKFAKFNQRGVIAFCPSGLTTKLAKTTPITPQIESYLLKDFKQSLTSMYTPKQPDPHLPLWLSSHLVSMLVDQLSKNAQKSLSILRYFSGFDFNGSFDVFKAANSQNVTIVFAENDKTINSEESASFLTQNCKEMNVLKVKGTHEILMAEPEICCQIVAKCCKQ</sequence>
<dbReference type="SUPFAM" id="SSF53474">
    <property type="entry name" value="alpha/beta-Hydrolases"/>
    <property type="match status" value="1"/>
</dbReference>
<evidence type="ECO:0000313" key="3">
    <source>
        <dbReference type="EMBL" id="CAL6084495.1"/>
    </source>
</evidence>
<evidence type="ECO:0000259" key="1">
    <source>
        <dbReference type="Pfam" id="PF12697"/>
    </source>
</evidence>
<name>A0AA86P172_9EUKA</name>
<keyword evidence="2" id="KW-0378">Hydrolase</keyword>
<dbReference type="EMBL" id="CAXDID020000379">
    <property type="protein sequence ID" value="CAL6084495.1"/>
    <property type="molecule type" value="Genomic_DNA"/>
</dbReference>
<keyword evidence="4" id="KW-1185">Reference proteome</keyword>
<dbReference type="PANTHER" id="PTHR46438:SF11">
    <property type="entry name" value="LIPASE-RELATED"/>
    <property type="match status" value="1"/>
</dbReference>
<proteinExistence type="predicted"/>
<dbReference type="AlphaFoldDB" id="A0AA86P172"/>
<dbReference type="InterPro" id="IPR029058">
    <property type="entry name" value="AB_hydrolase_fold"/>
</dbReference>
<accession>A0AA86P172</accession>
<dbReference type="InterPro" id="IPR000073">
    <property type="entry name" value="AB_hydrolase_1"/>
</dbReference>
<dbReference type="Pfam" id="PF12697">
    <property type="entry name" value="Abhydrolase_6"/>
    <property type="match status" value="1"/>
</dbReference>
<dbReference type="Proteomes" id="UP001642409">
    <property type="component" value="Unassembled WGS sequence"/>
</dbReference>
<reference evidence="3 4" key="2">
    <citation type="submission" date="2024-07" db="EMBL/GenBank/DDBJ databases">
        <authorList>
            <person name="Akdeniz Z."/>
        </authorList>
    </citation>
    <scope>NUCLEOTIDE SEQUENCE [LARGE SCALE GENOMIC DNA]</scope>
</reference>
<reference evidence="2" key="1">
    <citation type="submission" date="2023-06" db="EMBL/GenBank/DDBJ databases">
        <authorList>
            <person name="Kurt Z."/>
        </authorList>
    </citation>
    <scope>NUCLEOTIDE SEQUENCE</scope>
</reference>
<evidence type="ECO:0000313" key="2">
    <source>
        <dbReference type="EMBL" id="CAI9928352.1"/>
    </source>
</evidence>